<keyword evidence="4" id="KW-1185">Reference proteome</keyword>
<dbReference type="Proteomes" id="UP000588491">
    <property type="component" value="Unassembled WGS sequence"/>
</dbReference>
<organism evidence="3 4">
    <name type="scientific">Niallia alba</name>
    <dbReference type="NCBI Taxonomy" id="2729105"/>
    <lineage>
        <taxon>Bacteria</taxon>
        <taxon>Bacillati</taxon>
        <taxon>Bacillota</taxon>
        <taxon>Bacilli</taxon>
        <taxon>Bacillales</taxon>
        <taxon>Bacillaceae</taxon>
        <taxon>Niallia</taxon>
    </lineage>
</organism>
<evidence type="ECO:0000313" key="3">
    <source>
        <dbReference type="EMBL" id="NMO78401.1"/>
    </source>
</evidence>
<evidence type="ECO:0000256" key="1">
    <source>
        <dbReference type="SAM" id="MobiDB-lite"/>
    </source>
</evidence>
<accession>A0A7Y0K9Z1</accession>
<proteinExistence type="predicted"/>
<sequence>MDNKDKGPLSWLKNFLSNDGNEKKQGKTTYIVIVVLFGVAIMLLSNMFFKDDKNAQEVAVYSNDASSQDAEETFGQKASSNNLTIADYEEQYKKEIKEAITAIAGVKDAIVYVNIEGSEKKVYEKNQSQTIQKTEEKDTQGGNRNVEETSNEETVVLVPNGDKQVPIVVETMKPKIVGVLVVAKGAEDIKVKTMIVEAVTRALDVPSHRVSVQPKQN</sequence>
<reference evidence="3 4" key="1">
    <citation type="submission" date="2020-04" db="EMBL/GenBank/DDBJ databases">
        <title>Bacillus sp. UniB3 isolated from commercial digestive syrup.</title>
        <authorList>
            <person name="Thorat V."/>
            <person name="Kirdat K."/>
            <person name="Tiwarekar B."/>
            <person name="Yadav A."/>
        </authorList>
    </citation>
    <scope>NUCLEOTIDE SEQUENCE [LARGE SCALE GENOMIC DNA]</scope>
    <source>
        <strain evidence="3 4">UniB3</strain>
    </source>
</reference>
<keyword evidence="2" id="KW-0812">Transmembrane</keyword>
<feature type="transmembrane region" description="Helical" evidence="2">
    <location>
        <begin position="30"/>
        <end position="49"/>
    </location>
</feature>
<protein>
    <submittedName>
        <fullName evidence="3">Stage III sporulation protein AG</fullName>
    </submittedName>
</protein>
<dbReference type="NCBIfam" id="TIGR02830">
    <property type="entry name" value="spore_III_AG"/>
    <property type="match status" value="1"/>
</dbReference>
<evidence type="ECO:0000313" key="4">
    <source>
        <dbReference type="Proteomes" id="UP000588491"/>
    </source>
</evidence>
<name>A0A7Y0K9Z1_9BACI</name>
<keyword evidence="2" id="KW-0472">Membrane</keyword>
<gene>
    <name evidence="3" type="primary">spoIIIAG</name>
    <name evidence="3" type="ORF">HHU08_15555</name>
</gene>
<dbReference type="EMBL" id="JABBPK010000001">
    <property type="protein sequence ID" value="NMO78401.1"/>
    <property type="molecule type" value="Genomic_DNA"/>
</dbReference>
<feature type="region of interest" description="Disordered" evidence="1">
    <location>
        <begin position="126"/>
        <end position="152"/>
    </location>
</feature>
<dbReference type="AlphaFoldDB" id="A0A7Y0K9Z1"/>
<keyword evidence="2" id="KW-1133">Transmembrane helix</keyword>
<comment type="caution">
    <text evidence="3">The sequence shown here is derived from an EMBL/GenBank/DDBJ whole genome shotgun (WGS) entry which is preliminary data.</text>
</comment>
<dbReference type="InterPro" id="IPR014195">
    <property type="entry name" value="Spore_III_AG"/>
</dbReference>
<dbReference type="RefSeq" id="WP_169188815.1">
    <property type="nucleotide sequence ID" value="NZ_JABBPK010000001.1"/>
</dbReference>
<evidence type="ECO:0000256" key="2">
    <source>
        <dbReference type="SAM" id="Phobius"/>
    </source>
</evidence>